<protein>
    <submittedName>
        <fullName evidence="2">Deoxyribonuclease/rho motif-related TRAM domain protein</fullName>
        <ecNumber evidence="2">2.-.-.-</ecNumber>
    </submittedName>
</protein>
<evidence type="ECO:0000259" key="1">
    <source>
        <dbReference type="PROSITE" id="PS50926"/>
    </source>
</evidence>
<proteinExistence type="predicted"/>
<reference evidence="2" key="2">
    <citation type="journal article" date="2014" name="ISME J.">
        <title>Microbial stratification in low pH oxic and suboxic macroscopic growths along an acid mine drainage.</title>
        <authorList>
            <person name="Mendez-Garcia C."/>
            <person name="Mesa V."/>
            <person name="Sprenger R.R."/>
            <person name="Richter M."/>
            <person name="Diez M.S."/>
            <person name="Solano J."/>
            <person name="Bargiela R."/>
            <person name="Golyshina O.V."/>
            <person name="Manteca A."/>
            <person name="Ramos J.L."/>
            <person name="Gallego J.R."/>
            <person name="Llorente I."/>
            <person name="Martins Dos Santos V.A."/>
            <person name="Jensen O.N."/>
            <person name="Pelaez A.I."/>
            <person name="Sanchez J."/>
            <person name="Ferrer M."/>
        </authorList>
    </citation>
    <scope>NUCLEOTIDE SEQUENCE</scope>
</reference>
<dbReference type="EC" id="2.-.-.-" evidence="2"/>
<keyword evidence="2" id="KW-0808">Transferase</keyword>
<sequence length="79" mass="8831">RLARLIEVTDSLSRASNERCVGEALEVLIEGVSKRSTRLMGRTRQNQPVVFPGDPAWAGELRRVQIARANTWTLEGEVL</sequence>
<comment type="caution">
    <text evidence="2">The sequence shown here is derived from an EMBL/GenBank/DDBJ whole genome shotgun (WGS) entry which is preliminary data.</text>
</comment>
<accession>T1ADL6</accession>
<feature type="domain" description="TRAM" evidence="1">
    <location>
        <begin position="18"/>
        <end position="79"/>
    </location>
</feature>
<feature type="non-terminal residue" evidence="2">
    <location>
        <position position="1"/>
    </location>
</feature>
<dbReference type="AlphaFoldDB" id="T1ADL6"/>
<evidence type="ECO:0000313" key="2">
    <source>
        <dbReference type="EMBL" id="EQD39995.1"/>
    </source>
</evidence>
<reference evidence="2" key="1">
    <citation type="submission" date="2013-08" db="EMBL/GenBank/DDBJ databases">
        <authorList>
            <person name="Mendez C."/>
            <person name="Richter M."/>
            <person name="Ferrer M."/>
            <person name="Sanchez J."/>
        </authorList>
    </citation>
    <scope>NUCLEOTIDE SEQUENCE</scope>
</reference>
<dbReference type="InterPro" id="IPR002792">
    <property type="entry name" value="TRAM_dom"/>
</dbReference>
<name>T1ADL6_9ZZZZ</name>
<organism evidence="2">
    <name type="scientific">mine drainage metagenome</name>
    <dbReference type="NCBI Taxonomy" id="410659"/>
    <lineage>
        <taxon>unclassified sequences</taxon>
        <taxon>metagenomes</taxon>
        <taxon>ecological metagenomes</taxon>
    </lineage>
</organism>
<dbReference type="PROSITE" id="PS50926">
    <property type="entry name" value="TRAM"/>
    <property type="match status" value="1"/>
</dbReference>
<gene>
    <name evidence="2" type="ORF">B1B_15127</name>
</gene>
<dbReference type="Pfam" id="PF01938">
    <property type="entry name" value="TRAM"/>
    <property type="match status" value="1"/>
</dbReference>
<dbReference type="GO" id="GO:0016740">
    <property type="term" value="F:transferase activity"/>
    <property type="evidence" value="ECO:0007669"/>
    <property type="project" value="UniProtKB-KW"/>
</dbReference>
<dbReference type="EMBL" id="AUZY01010057">
    <property type="protein sequence ID" value="EQD39995.1"/>
    <property type="molecule type" value="Genomic_DNA"/>
</dbReference>